<protein>
    <submittedName>
        <fullName evidence="3">Proline-rich protein 36-like</fullName>
    </submittedName>
</protein>
<organism evidence="2 3">
    <name type="scientific">Camelus ferus</name>
    <name type="common">Wild bactrian camel</name>
    <name type="synonym">Camelus bactrianus ferus</name>
    <dbReference type="NCBI Taxonomy" id="419612"/>
    <lineage>
        <taxon>Eukaryota</taxon>
        <taxon>Metazoa</taxon>
        <taxon>Chordata</taxon>
        <taxon>Craniata</taxon>
        <taxon>Vertebrata</taxon>
        <taxon>Euteleostomi</taxon>
        <taxon>Mammalia</taxon>
        <taxon>Eutheria</taxon>
        <taxon>Laurasiatheria</taxon>
        <taxon>Artiodactyla</taxon>
        <taxon>Tylopoda</taxon>
        <taxon>Camelidae</taxon>
        <taxon>Camelus</taxon>
    </lineage>
</organism>
<accession>A0A8B8RQD4</accession>
<keyword evidence="2" id="KW-1185">Reference proteome</keyword>
<evidence type="ECO:0000256" key="1">
    <source>
        <dbReference type="SAM" id="MobiDB-lite"/>
    </source>
</evidence>
<dbReference type="RefSeq" id="XP_032319414.1">
    <property type="nucleotide sequence ID" value="XM_032463523.1"/>
</dbReference>
<feature type="compositionally biased region" description="Low complexity" evidence="1">
    <location>
        <begin position="86"/>
        <end position="98"/>
    </location>
</feature>
<dbReference type="GeneID" id="116658389"/>
<dbReference type="Proteomes" id="UP000694856">
    <property type="component" value="Chromosome 20"/>
</dbReference>
<dbReference type="AlphaFoldDB" id="A0A8B8RQD4"/>
<evidence type="ECO:0000313" key="2">
    <source>
        <dbReference type="Proteomes" id="UP000694856"/>
    </source>
</evidence>
<feature type="compositionally biased region" description="Polar residues" evidence="1">
    <location>
        <begin position="57"/>
        <end position="70"/>
    </location>
</feature>
<dbReference type="KEGG" id="cfr:116658389"/>
<feature type="region of interest" description="Disordered" evidence="1">
    <location>
        <begin position="142"/>
        <end position="191"/>
    </location>
</feature>
<gene>
    <name evidence="3" type="primary">LOC116658389</name>
</gene>
<name>A0A8B8RQD4_CAMFR</name>
<reference evidence="3" key="1">
    <citation type="submission" date="2025-08" db="UniProtKB">
        <authorList>
            <consortium name="RefSeq"/>
        </authorList>
    </citation>
    <scope>IDENTIFICATION</scope>
    <source>
        <tissue evidence="3">Ear skin</tissue>
    </source>
</reference>
<evidence type="ECO:0000313" key="3">
    <source>
        <dbReference type="RefSeq" id="XP_032319414.1"/>
    </source>
</evidence>
<sequence length="246" mass="25334">MGTSLSLSVWKVHCEWRQEVETQDRPASHGRACLHIADGPFPGVCVLAFNRGKDSEPSTLDSQSSTTLFLSSEEPGPSTAAPPSPSSSCEPQAFSPGPSVLPPLLPPLPAVPAPPASASGAPRRAGHYSVVASSPEAAPRLVDWLPSCPSATPPGVRGEERDRPAPRVLLPGAAGREEGPEDQGASPLPCARPAAATASLEANVGDILVELRTMNGHLDVIARALTKLASSLGSQPQPPPEAPDAN</sequence>
<proteinExistence type="predicted"/>
<feature type="region of interest" description="Disordered" evidence="1">
    <location>
        <begin position="53"/>
        <end position="101"/>
    </location>
</feature>